<proteinExistence type="predicted"/>
<dbReference type="Pfam" id="PF21274">
    <property type="entry name" value="Rng_hyd_C"/>
    <property type="match status" value="1"/>
</dbReference>
<dbReference type="GO" id="GO:0005739">
    <property type="term" value="C:mitochondrion"/>
    <property type="evidence" value="ECO:0007669"/>
    <property type="project" value="TreeGrafter"/>
</dbReference>
<evidence type="ECO:0000313" key="4">
    <source>
        <dbReference type="EMBL" id="CAB4323784.1"/>
    </source>
</evidence>
<dbReference type="EMBL" id="CAFBNC010000182">
    <property type="protein sequence ID" value="CAB4957182.1"/>
    <property type="molecule type" value="Genomic_DNA"/>
</dbReference>
<dbReference type="GO" id="GO:0006744">
    <property type="term" value="P:ubiquinone biosynthetic process"/>
    <property type="evidence" value="ECO:0007669"/>
    <property type="project" value="TreeGrafter"/>
</dbReference>
<dbReference type="Gene3D" id="3.50.50.60">
    <property type="entry name" value="FAD/NAD(P)-binding domain"/>
    <property type="match status" value="1"/>
</dbReference>
<dbReference type="Gene3D" id="3.40.30.120">
    <property type="match status" value="1"/>
</dbReference>
<dbReference type="Gene3D" id="3.30.9.10">
    <property type="entry name" value="D-Amino Acid Oxidase, subunit A, domain 2"/>
    <property type="match status" value="1"/>
</dbReference>
<gene>
    <name evidence="4" type="ORF">UFOPK1392_01544</name>
    <name evidence="5" type="ORF">UFOPK3733_02231</name>
</gene>
<evidence type="ECO:0000313" key="5">
    <source>
        <dbReference type="EMBL" id="CAB4957182.1"/>
    </source>
</evidence>
<dbReference type="InterPro" id="IPR036188">
    <property type="entry name" value="FAD/NAD-bd_sf"/>
</dbReference>
<dbReference type="EMBL" id="CAEMXZ010000071">
    <property type="protein sequence ID" value="CAB4323784.1"/>
    <property type="molecule type" value="Genomic_DNA"/>
</dbReference>
<evidence type="ECO:0000256" key="1">
    <source>
        <dbReference type="ARBA" id="ARBA00022630"/>
    </source>
</evidence>
<sequence>MTTETTETADIAGTSGIETVDVVIVGAGPTGLTAAYLCAQLGLSAIVLERRDGPQRSPAAHVVNARTFEIWRQAGVDMVSVLAAAQSPDEAGRAQWLTKLGGEVIGSLPFEHQGDDMLAITPTPLRNLSQHRLEPLLLAGLDSVRYQHRWVGAQQHDDHVVVEVESPEGSYSVRTSYLLAADGAGSRVRNWLGIEPIGPGSIQTFVMVHFAADLTELTSPNLGVLHFIVDPTSGGTFVCHGLRTDWVYMCPFDPETDPVESFDEERARSIVLAAMDHEVPFEILGISSWNMSAQIAERYRDGRVFLIGDAAHRFPPTGGLGLNTGVADVHNLLWKIAAVESGRAPESILETYEAERRPVAQFNSDQSLINAFKLIEIPIAFGVTEDVDASVAAMHETLADPDRRAGVEAAIANQAIHFDLLGLQLGHSYSGDLVMDDGSEALVLEEPARDYVPSSRPGARLPHGWLPDRRSTLDLIAPDVPTVLVAAGAEAPALDPSVPVKVVEVPVEVWSEAFAIDAATALLVRPDQHIAFRGPVAGVDGALRAMFATNADR</sequence>
<dbReference type="Pfam" id="PF01494">
    <property type="entry name" value="FAD_binding_3"/>
    <property type="match status" value="1"/>
</dbReference>
<reference evidence="5" key="1">
    <citation type="submission" date="2020-05" db="EMBL/GenBank/DDBJ databases">
        <authorList>
            <person name="Chiriac C."/>
            <person name="Salcher M."/>
            <person name="Ghai R."/>
            <person name="Kavagutti S V."/>
        </authorList>
    </citation>
    <scope>NUCLEOTIDE SEQUENCE</scope>
</reference>
<evidence type="ECO:0000259" key="3">
    <source>
        <dbReference type="Pfam" id="PF01494"/>
    </source>
</evidence>
<dbReference type="PRINTS" id="PR00420">
    <property type="entry name" value="RNGMNOXGNASE"/>
</dbReference>
<dbReference type="PANTHER" id="PTHR43004">
    <property type="entry name" value="TRK SYSTEM POTASSIUM UPTAKE PROTEIN"/>
    <property type="match status" value="1"/>
</dbReference>
<feature type="domain" description="FAD-binding" evidence="3">
    <location>
        <begin position="20"/>
        <end position="364"/>
    </location>
</feature>
<keyword evidence="1" id="KW-0285">Flavoprotein</keyword>
<dbReference type="InterPro" id="IPR050641">
    <property type="entry name" value="RIFMO-like"/>
</dbReference>
<dbReference type="AlphaFoldDB" id="A0A6J7KS17"/>
<dbReference type="SUPFAM" id="SSF51905">
    <property type="entry name" value="FAD/NAD(P)-binding domain"/>
    <property type="match status" value="1"/>
</dbReference>
<dbReference type="GO" id="GO:0071949">
    <property type="term" value="F:FAD binding"/>
    <property type="evidence" value="ECO:0007669"/>
    <property type="project" value="InterPro"/>
</dbReference>
<keyword evidence="2" id="KW-0274">FAD</keyword>
<protein>
    <submittedName>
        <fullName evidence="5">Unannotated protein</fullName>
    </submittedName>
</protein>
<dbReference type="GO" id="GO:0016709">
    <property type="term" value="F:oxidoreductase activity, acting on paired donors, with incorporation or reduction of molecular oxygen, NAD(P)H as one donor, and incorporation of one atom of oxygen"/>
    <property type="evidence" value="ECO:0007669"/>
    <property type="project" value="UniProtKB-ARBA"/>
</dbReference>
<evidence type="ECO:0000256" key="2">
    <source>
        <dbReference type="ARBA" id="ARBA00022827"/>
    </source>
</evidence>
<dbReference type="InterPro" id="IPR002938">
    <property type="entry name" value="FAD-bd"/>
</dbReference>
<accession>A0A6J7KS17</accession>
<dbReference type="PANTHER" id="PTHR43004:SF6">
    <property type="entry name" value="FAD_NAD(P)-BINDING OXIDOREDUCTASE FAMILY PROTEIN"/>
    <property type="match status" value="1"/>
</dbReference>
<organism evidence="5">
    <name type="scientific">freshwater metagenome</name>
    <dbReference type="NCBI Taxonomy" id="449393"/>
    <lineage>
        <taxon>unclassified sequences</taxon>
        <taxon>metagenomes</taxon>
        <taxon>ecological metagenomes</taxon>
    </lineage>
</organism>
<name>A0A6J7KS17_9ZZZZ</name>